<name>A0A9D1DT40_9FIRM</name>
<proteinExistence type="inferred from homology"/>
<evidence type="ECO:0000313" key="5">
    <source>
        <dbReference type="Proteomes" id="UP000824232"/>
    </source>
</evidence>
<dbReference type="InterPro" id="IPR000424">
    <property type="entry name" value="Primosome_PriB/ssb"/>
</dbReference>
<comment type="caution">
    <text evidence="2">Lacks conserved residue(s) required for the propagation of feature annotation.</text>
</comment>
<reference evidence="4" key="2">
    <citation type="journal article" date="2021" name="PeerJ">
        <title>Extensive microbial diversity within the chicken gut microbiome revealed by metagenomics and culture.</title>
        <authorList>
            <person name="Gilroy R."/>
            <person name="Ravi A."/>
            <person name="Getino M."/>
            <person name="Pursley I."/>
            <person name="Horton D.L."/>
            <person name="Alikhan N.F."/>
            <person name="Baker D."/>
            <person name="Gharbi K."/>
            <person name="Hall N."/>
            <person name="Watson M."/>
            <person name="Adriaenssens E.M."/>
            <person name="Foster-Nyarko E."/>
            <person name="Jarju S."/>
            <person name="Secka A."/>
            <person name="Antonio M."/>
            <person name="Oren A."/>
            <person name="Chaudhuri R.R."/>
            <person name="La Ragione R."/>
            <person name="Hildebrand F."/>
            <person name="Pallen M.J."/>
        </authorList>
    </citation>
    <scope>NUCLEOTIDE SEQUENCE</scope>
    <source>
        <strain evidence="4">CHK184-20233</strain>
    </source>
</reference>
<dbReference type="SUPFAM" id="SSF50249">
    <property type="entry name" value="Nucleic acid-binding proteins"/>
    <property type="match status" value="1"/>
</dbReference>
<protein>
    <recommendedName>
        <fullName evidence="2 3">Single-stranded DNA-binding protein</fullName>
        <shortName evidence="2">SSB</shortName>
    </recommendedName>
</protein>
<dbReference type="InterPro" id="IPR011344">
    <property type="entry name" value="ssDNA-bd"/>
</dbReference>
<dbReference type="Pfam" id="PF00436">
    <property type="entry name" value="SSB"/>
    <property type="match status" value="1"/>
</dbReference>
<dbReference type="PANTHER" id="PTHR10302">
    <property type="entry name" value="SINGLE-STRANDED DNA-BINDING PROTEIN"/>
    <property type="match status" value="1"/>
</dbReference>
<dbReference type="GO" id="GO:0006260">
    <property type="term" value="P:DNA replication"/>
    <property type="evidence" value="ECO:0007669"/>
    <property type="project" value="InterPro"/>
</dbReference>
<dbReference type="PANTHER" id="PTHR10302:SF27">
    <property type="entry name" value="SINGLE-STRANDED DNA-BINDING PROTEIN"/>
    <property type="match status" value="1"/>
</dbReference>
<evidence type="ECO:0000313" key="4">
    <source>
        <dbReference type="EMBL" id="HIR58442.1"/>
    </source>
</evidence>
<dbReference type="Proteomes" id="UP000824232">
    <property type="component" value="Unassembled WGS sequence"/>
</dbReference>
<organism evidence="4 5">
    <name type="scientific">Candidatus Onthousia excrementipullorum</name>
    <dbReference type="NCBI Taxonomy" id="2840884"/>
    <lineage>
        <taxon>Bacteria</taxon>
        <taxon>Bacillati</taxon>
        <taxon>Bacillota</taxon>
        <taxon>Bacilli</taxon>
        <taxon>Candidatus Onthousia</taxon>
    </lineage>
</organism>
<dbReference type="GO" id="GO:0003697">
    <property type="term" value="F:single-stranded DNA binding"/>
    <property type="evidence" value="ECO:0007669"/>
    <property type="project" value="UniProtKB-UniRule"/>
</dbReference>
<dbReference type="AlphaFoldDB" id="A0A9D1DT40"/>
<evidence type="ECO:0000256" key="2">
    <source>
        <dbReference type="HAMAP-Rule" id="MF_00984"/>
    </source>
</evidence>
<dbReference type="PIRSF" id="PIRSF002070">
    <property type="entry name" value="SSB"/>
    <property type="match status" value="1"/>
</dbReference>
<reference evidence="4" key="1">
    <citation type="submission" date="2020-10" db="EMBL/GenBank/DDBJ databases">
        <authorList>
            <person name="Gilroy R."/>
        </authorList>
    </citation>
    <scope>NUCLEOTIDE SEQUENCE</scope>
    <source>
        <strain evidence="4">CHK184-20233</strain>
    </source>
</reference>
<evidence type="ECO:0000256" key="1">
    <source>
        <dbReference type="ARBA" id="ARBA00023125"/>
    </source>
</evidence>
<gene>
    <name evidence="4" type="primary">ssb</name>
    <name evidence="4" type="ORF">IAB38_00160</name>
</gene>
<dbReference type="CDD" id="cd04496">
    <property type="entry name" value="SSB_OBF"/>
    <property type="match status" value="1"/>
</dbReference>
<dbReference type="HAMAP" id="MF_00984">
    <property type="entry name" value="SSB"/>
    <property type="match status" value="1"/>
</dbReference>
<keyword evidence="1 2" id="KW-0238">DNA-binding</keyword>
<evidence type="ECO:0000256" key="3">
    <source>
        <dbReference type="PIRNR" id="PIRNR002070"/>
    </source>
</evidence>
<dbReference type="Gene3D" id="2.40.50.140">
    <property type="entry name" value="Nucleic acid-binding proteins"/>
    <property type="match status" value="1"/>
</dbReference>
<dbReference type="NCBIfam" id="TIGR00621">
    <property type="entry name" value="ssb"/>
    <property type="match status" value="1"/>
</dbReference>
<sequence>MLNSLILVGRLTKDIDIKETESGKKVGTLSLAVPRSFKNMDGVYETDFINCTLWEEKAKLTKEYCKVGDIVGIRGRLQSNIIKTEEGSRYFLEVVADKVTFLSNKKKNDVKNTDN</sequence>
<dbReference type="EMBL" id="DVHC01000003">
    <property type="protein sequence ID" value="HIR58442.1"/>
    <property type="molecule type" value="Genomic_DNA"/>
</dbReference>
<comment type="subunit">
    <text evidence="2">Homotetramer.</text>
</comment>
<accession>A0A9D1DT40</accession>
<dbReference type="InterPro" id="IPR012340">
    <property type="entry name" value="NA-bd_OB-fold"/>
</dbReference>
<dbReference type="PROSITE" id="PS50935">
    <property type="entry name" value="SSB"/>
    <property type="match status" value="1"/>
</dbReference>
<dbReference type="GO" id="GO:0009295">
    <property type="term" value="C:nucleoid"/>
    <property type="evidence" value="ECO:0007669"/>
    <property type="project" value="TreeGrafter"/>
</dbReference>
<comment type="caution">
    <text evidence="4">The sequence shown here is derived from an EMBL/GenBank/DDBJ whole genome shotgun (WGS) entry which is preliminary data.</text>
</comment>